<dbReference type="FunFam" id="3.40.50.300:FF:000106">
    <property type="entry name" value="Adenylate kinase mitochondrial"/>
    <property type="match status" value="1"/>
</dbReference>
<comment type="similarity">
    <text evidence="5 6">Belongs to the adenylate kinase family.</text>
</comment>
<feature type="binding site" evidence="5">
    <location>
        <position position="130"/>
    </location>
    <ligand>
        <name>Zn(2+)</name>
        <dbReference type="ChEBI" id="CHEBI:29105"/>
        <note>structural</note>
    </ligand>
</feature>
<dbReference type="EMBL" id="CP072943">
    <property type="protein sequence ID" value="QTX31507.1"/>
    <property type="molecule type" value="Genomic_DNA"/>
</dbReference>
<dbReference type="Proteomes" id="UP000671879">
    <property type="component" value="Chromosome"/>
</dbReference>
<evidence type="ECO:0000313" key="9">
    <source>
        <dbReference type="EMBL" id="QTX31507.1"/>
    </source>
</evidence>
<gene>
    <name evidence="5" type="primary">adk</name>
    <name evidence="9" type="ORF">KAR29_09020</name>
</gene>
<comment type="pathway">
    <text evidence="5">Purine metabolism; AMP biosynthesis via salvage pathway; AMP from ADP: step 1/1.</text>
</comment>
<dbReference type="NCBIfam" id="NF001380">
    <property type="entry name" value="PRK00279.1-2"/>
    <property type="match status" value="1"/>
</dbReference>
<feature type="region of interest" description="LID" evidence="5">
    <location>
        <begin position="126"/>
        <end position="163"/>
    </location>
</feature>
<feature type="region of interest" description="NMP" evidence="5">
    <location>
        <begin position="30"/>
        <end position="59"/>
    </location>
</feature>
<sequence length="214" mass="23156">MRVIFLGPPGAGKGTQAAKVLEHHQVAHISTGDILRENVKKGTPLGLKAKTFMEAGQLVTDDLIVAMMGDRLREKDCEGGFILDGFPRTVPQAEALDRLLADLGLTLDAVVLLQVDDETVVERLSGRRLCRGCGAIYNVAFHPTAVEGVCDACGGEIYQRSDDRESVIRNRLAVYHEQTAPLVDYYRSQDRLLEVDAGGSGDAVLVALENRLGA</sequence>
<keyword evidence="10" id="KW-1185">Reference proteome</keyword>
<dbReference type="RefSeq" id="WP_274372673.1">
    <property type="nucleotide sequence ID" value="NZ_CP072943.1"/>
</dbReference>
<evidence type="ECO:0000256" key="4">
    <source>
        <dbReference type="ARBA" id="ARBA00022777"/>
    </source>
</evidence>
<dbReference type="GO" id="GO:0005524">
    <property type="term" value="F:ATP binding"/>
    <property type="evidence" value="ECO:0007669"/>
    <property type="project" value="UniProtKB-UniRule"/>
</dbReference>
<keyword evidence="5" id="KW-0479">Metal-binding</keyword>
<dbReference type="SUPFAM" id="SSF52540">
    <property type="entry name" value="P-loop containing nucleoside triphosphate hydrolases"/>
    <property type="match status" value="1"/>
</dbReference>
<reference evidence="10" key="1">
    <citation type="submission" date="2021-04" db="EMBL/GenBank/DDBJ databases">
        <title>A novel Synergistetes isolate from a pyrite-forming mixed culture.</title>
        <authorList>
            <person name="Bunk B."/>
            <person name="Sproer C."/>
            <person name="Spring S."/>
            <person name="Pester M."/>
        </authorList>
    </citation>
    <scope>NUCLEOTIDE SEQUENCE [LARGE SCALE GENOMIC DNA]</scope>
    <source>
        <strain evidence="10">J.5.4.2-T.3.5.2</strain>
    </source>
</reference>
<keyword evidence="5" id="KW-0862">Zinc</keyword>
<comment type="function">
    <text evidence="5">Catalyzes the reversible transfer of the terminal phosphate group between ATP and AMP. Plays an important role in cellular energy homeostasis and in adenine nucleotide metabolism.</text>
</comment>
<evidence type="ECO:0000256" key="7">
    <source>
        <dbReference type="RuleBase" id="RU003331"/>
    </source>
</evidence>
<name>A0A9Q7AKE3_9BACT</name>
<feature type="binding site" evidence="5">
    <location>
        <begin position="10"/>
        <end position="15"/>
    </location>
    <ligand>
        <name>ATP</name>
        <dbReference type="ChEBI" id="CHEBI:30616"/>
    </ligand>
</feature>
<feature type="binding site" evidence="5">
    <location>
        <position position="150"/>
    </location>
    <ligand>
        <name>Zn(2+)</name>
        <dbReference type="ChEBI" id="CHEBI:29105"/>
        <note>structural</note>
    </ligand>
</feature>
<evidence type="ECO:0000259" key="8">
    <source>
        <dbReference type="Pfam" id="PF05191"/>
    </source>
</evidence>
<feature type="binding site" evidence="5">
    <location>
        <position position="199"/>
    </location>
    <ligand>
        <name>ATP</name>
        <dbReference type="ChEBI" id="CHEBI:30616"/>
    </ligand>
</feature>
<dbReference type="HAMAP" id="MF_00235">
    <property type="entry name" value="Adenylate_kinase_Adk"/>
    <property type="match status" value="1"/>
</dbReference>
<evidence type="ECO:0000256" key="1">
    <source>
        <dbReference type="ARBA" id="ARBA00022679"/>
    </source>
</evidence>
<comment type="subcellular location">
    <subcellularLocation>
        <location evidence="5 7">Cytoplasm</location>
    </subcellularLocation>
</comment>
<dbReference type="GO" id="GO:0008270">
    <property type="term" value="F:zinc ion binding"/>
    <property type="evidence" value="ECO:0007669"/>
    <property type="project" value="UniProtKB-UniRule"/>
</dbReference>
<feature type="binding site" evidence="5">
    <location>
        <position position="127"/>
    </location>
    <ligand>
        <name>ATP</name>
        <dbReference type="ChEBI" id="CHEBI:30616"/>
    </ligand>
</feature>
<keyword evidence="5 7" id="KW-0067">ATP-binding</keyword>
<feature type="binding site" evidence="5">
    <location>
        <position position="133"/>
    </location>
    <ligand>
        <name>Zn(2+)</name>
        <dbReference type="ChEBI" id="CHEBI:29105"/>
        <note>structural</note>
    </ligand>
</feature>
<dbReference type="GO" id="GO:0004017">
    <property type="term" value="F:AMP kinase activity"/>
    <property type="evidence" value="ECO:0007669"/>
    <property type="project" value="UniProtKB-UniRule"/>
</dbReference>
<keyword evidence="4 5" id="KW-0418">Kinase</keyword>
<dbReference type="PANTHER" id="PTHR23359">
    <property type="entry name" value="NUCLEOTIDE KINASE"/>
    <property type="match status" value="1"/>
</dbReference>
<feature type="binding site" evidence="5">
    <location>
        <position position="92"/>
    </location>
    <ligand>
        <name>AMP</name>
        <dbReference type="ChEBI" id="CHEBI:456215"/>
    </ligand>
</feature>
<organism evidence="9 10">
    <name type="scientific">Aminithiophilus ramosus</name>
    <dbReference type="NCBI Taxonomy" id="3029084"/>
    <lineage>
        <taxon>Bacteria</taxon>
        <taxon>Thermotogati</taxon>
        <taxon>Synergistota</taxon>
        <taxon>Synergistia</taxon>
        <taxon>Synergistales</taxon>
        <taxon>Aminithiophilaceae</taxon>
        <taxon>Aminithiophilus</taxon>
    </lineage>
</organism>
<dbReference type="AlphaFoldDB" id="A0A9Q7AKE3"/>
<dbReference type="InterPro" id="IPR027417">
    <property type="entry name" value="P-loop_NTPase"/>
</dbReference>
<dbReference type="CDD" id="cd01428">
    <property type="entry name" value="ADK"/>
    <property type="match status" value="1"/>
</dbReference>
<feature type="binding site" evidence="5">
    <location>
        <position position="160"/>
    </location>
    <ligand>
        <name>AMP</name>
        <dbReference type="ChEBI" id="CHEBI:456215"/>
    </ligand>
</feature>
<dbReference type="InterPro" id="IPR006259">
    <property type="entry name" value="Adenyl_kin_sub"/>
</dbReference>
<comment type="catalytic activity">
    <reaction evidence="5 7">
        <text>AMP + ATP = 2 ADP</text>
        <dbReference type="Rhea" id="RHEA:12973"/>
        <dbReference type="ChEBI" id="CHEBI:30616"/>
        <dbReference type="ChEBI" id="CHEBI:456215"/>
        <dbReference type="ChEBI" id="CHEBI:456216"/>
        <dbReference type="EC" id="2.7.4.3"/>
    </reaction>
</comment>
<keyword evidence="5" id="KW-0963">Cytoplasm</keyword>
<keyword evidence="2 5" id="KW-0545">Nucleotide biosynthesis</keyword>
<feature type="binding site" evidence="5">
    <location>
        <position position="153"/>
    </location>
    <ligand>
        <name>Zn(2+)</name>
        <dbReference type="ChEBI" id="CHEBI:29105"/>
        <note>structural</note>
    </ligand>
</feature>
<evidence type="ECO:0000256" key="6">
    <source>
        <dbReference type="RuleBase" id="RU003330"/>
    </source>
</evidence>
<feature type="binding site" evidence="5">
    <location>
        <position position="31"/>
    </location>
    <ligand>
        <name>AMP</name>
        <dbReference type="ChEBI" id="CHEBI:456215"/>
    </ligand>
</feature>
<keyword evidence="1 5" id="KW-0808">Transferase</keyword>
<feature type="binding site" evidence="5">
    <location>
        <position position="36"/>
    </location>
    <ligand>
        <name>AMP</name>
        <dbReference type="ChEBI" id="CHEBI:456215"/>
    </ligand>
</feature>
<comment type="domain">
    <text evidence="5">Consists of three domains, a large central CORE domain and two small peripheral domains, NMPbind and LID, which undergo movements during catalysis. The LID domain closes over the site of phosphoryl transfer upon ATP binding. Assembling and dissambling the active center during each catalytic cycle provides an effective means to prevent ATP hydrolysis. Some bacteria have evolved a zinc-coordinating structure that stabilizes the LID domain.</text>
</comment>
<dbReference type="Pfam" id="PF05191">
    <property type="entry name" value="ADK_lid"/>
    <property type="match status" value="1"/>
</dbReference>
<evidence type="ECO:0000313" key="10">
    <source>
        <dbReference type="Proteomes" id="UP000671879"/>
    </source>
</evidence>
<feature type="domain" description="Adenylate kinase active site lid" evidence="8">
    <location>
        <begin position="127"/>
        <end position="162"/>
    </location>
</feature>
<dbReference type="InterPro" id="IPR033690">
    <property type="entry name" value="Adenylat_kinase_CS"/>
</dbReference>
<dbReference type="EC" id="2.7.4.3" evidence="5 7"/>
<dbReference type="Pfam" id="PF00406">
    <property type="entry name" value="ADK"/>
    <property type="match status" value="1"/>
</dbReference>
<dbReference type="NCBIfam" id="TIGR01351">
    <property type="entry name" value="adk"/>
    <property type="match status" value="1"/>
</dbReference>
<dbReference type="GO" id="GO:0005737">
    <property type="term" value="C:cytoplasm"/>
    <property type="evidence" value="ECO:0007669"/>
    <property type="project" value="UniProtKB-SubCell"/>
</dbReference>
<dbReference type="InterPro" id="IPR000850">
    <property type="entry name" value="Adenylat/UMP-CMP_kin"/>
</dbReference>
<dbReference type="KEGG" id="aram:KAR29_09020"/>
<proteinExistence type="inferred from homology"/>
<dbReference type="PROSITE" id="PS00113">
    <property type="entry name" value="ADENYLATE_KINASE"/>
    <property type="match status" value="1"/>
</dbReference>
<dbReference type="NCBIfam" id="NF011100">
    <property type="entry name" value="PRK14527.1"/>
    <property type="match status" value="1"/>
</dbReference>
<accession>A0A9Q7AKE3</accession>
<dbReference type="GO" id="GO:0044209">
    <property type="term" value="P:AMP salvage"/>
    <property type="evidence" value="ECO:0007669"/>
    <property type="project" value="UniProtKB-UniRule"/>
</dbReference>
<feature type="binding site" evidence="5">
    <location>
        <begin position="57"/>
        <end position="59"/>
    </location>
    <ligand>
        <name>AMP</name>
        <dbReference type="ChEBI" id="CHEBI:456215"/>
    </ligand>
</feature>
<evidence type="ECO:0000256" key="2">
    <source>
        <dbReference type="ARBA" id="ARBA00022727"/>
    </source>
</evidence>
<evidence type="ECO:0000256" key="5">
    <source>
        <dbReference type="HAMAP-Rule" id="MF_00235"/>
    </source>
</evidence>
<evidence type="ECO:0000256" key="3">
    <source>
        <dbReference type="ARBA" id="ARBA00022741"/>
    </source>
</evidence>
<dbReference type="InterPro" id="IPR007862">
    <property type="entry name" value="Adenylate_kinase_lid-dom"/>
</dbReference>
<feature type="binding site" evidence="5">
    <location>
        <position position="171"/>
    </location>
    <ligand>
        <name>AMP</name>
        <dbReference type="ChEBI" id="CHEBI:456215"/>
    </ligand>
</feature>
<dbReference type="NCBIfam" id="NF001381">
    <property type="entry name" value="PRK00279.1-3"/>
    <property type="match status" value="1"/>
</dbReference>
<keyword evidence="3 5" id="KW-0547">Nucleotide-binding</keyword>
<feature type="binding site" evidence="5">
    <location>
        <begin position="136"/>
        <end position="137"/>
    </location>
    <ligand>
        <name>ATP</name>
        <dbReference type="ChEBI" id="CHEBI:30616"/>
    </ligand>
</feature>
<protein>
    <recommendedName>
        <fullName evidence="5 7">Adenylate kinase</fullName>
        <shortName evidence="5">AK</shortName>
        <ecNumber evidence="5 7">2.7.4.3</ecNumber>
    </recommendedName>
    <alternativeName>
        <fullName evidence="5">ATP-AMP transphosphorylase</fullName>
    </alternativeName>
    <alternativeName>
        <fullName evidence="5">ATP:AMP phosphotransferase</fullName>
    </alternativeName>
    <alternativeName>
        <fullName evidence="5">Adenylate monophosphate kinase</fullName>
    </alternativeName>
</protein>
<feature type="binding site" evidence="5">
    <location>
        <begin position="85"/>
        <end position="88"/>
    </location>
    <ligand>
        <name>AMP</name>
        <dbReference type="ChEBI" id="CHEBI:456215"/>
    </ligand>
</feature>
<dbReference type="PRINTS" id="PR00094">
    <property type="entry name" value="ADENYLTKNASE"/>
</dbReference>
<comment type="subunit">
    <text evidence="5 7">Monomer.</text>
</comment>
<dbReference type="Gene3D" id="3.40.50.300">
    <property type="entry name" value="P-loop containing nucleotide triphosphate hydrolases"/>
    <property type="match status" value="1"/>
</dbReference>